<name>A0A414ASV7_9FIRM</name>
<reference evidence="1 2" key="1">
    <citation type="submission" date="2018-08" db="EMBL/GenBank/DDBJ databases">
        <title>A genome reference for cultivated species of the human gut microbiota.</title>
        <authorList>
            <person name="Zou Y."/>
            <person name="Xue W."/>
            <person name="Luo G."/>
        </authorList>
    </citation>
    <scope>NUCLEOTIDE SEQUENCE [LARGE SCALE GENOMIC DNA]</scope>
    <source>
        <strain evidence="1 2">AM35-14</strain>
    </source>
</reference>
<sequence>MKKCFLFAFDFKEKTMTKYIIDFLKEHQIDWFYQYPGVLAADLFGTDEYYQLDIEDVINDRKEVYYLPDRKYHRSGLERLYPLKEKAIVTYEPYYDVKLYLENDDTFITSINACKQHVFEYYMGTTFNMGTVEDDLQRVTWVEIIA</sequence>
<evidence type="ECO:0000313" key="1">
    <source>
        <dbReference type="EMBL" id="RHC54642.1"/>
    </source>
</evidence>
<accession>A0A414ASV7</accession>
<dbReference type="Proteomes" id="UP000283975">
    <property type="component" value="Unassembled WGS sequence"/>
</dbReference>
<dbReference type="AlphaFoldDB" id="A0A414ASV7"/>
<protein>
    <submittedName>
        <fullName evidence="1">Uncharacterized protein</fullName>
    </submittedName>
</protein>
<dbReference type="EMBL" id="QSHZ01000020">
    <property type="protein sequence ID" value="RHC54642.1"/>
    <property type="molecule type" value="Genomic_DNA"/>
</dbReference>
<evidence type="ECO:0000313" key="2">
    <source>
        <dbReference type="Proteomes" id="UP000283975"/>
    </source>
</evidence>
<proteinExistence type="predicted"/>
<organism evidence="1 2">
    <name type="scientific">Enterocloster bolteae</name>
    <dbReference type="NCBI Taxonomy" id="208479"/>
    <lineage>
        <taxon>Bacteria</taxon>
        <taxon>Bacillati</taxon>
        <taxon>Bacillota</taxon>
        <taxon>Clostridia</taxon>
        <taxon>Lachnospirales</taxon>
        <taxon>Lachnospiraceae</taxon>
        <taxon>Enterocloster</taxon>
    </lineage>
</organism>
<gene>
    <name evidence="1" type="ORF">DW839_18255</name>
</gene>
<comment type="caution">
    <text evidence="1">The sequence shown here is derived from an EMBL/GenBank/DDBJ whole genome shotgun (WGS) entry which is preliminary data.</text>
</comment>